<dbReference type="InterPro" id="IPR039812">
    <property type="entry name" value="Vesicle-fus_ATPase"/>
</dbReference>
<protein>
    <recommendedName>
        <fullName evidence="7">Vesicle-fusing ATPase</fullName>
        <ecNumber evidence="7">3.6.4.6</ecNumber>
    </recommendedName>
</protein>
<sequence>MGPMLMSSYVDESKHSLRKLFDDATNDYKKYGDQSPLHMIIFDEIDSFTQGSGIVHQLFGMIDDVNACNNIFIIGTTSRMDLVDESLLRPGRLDLRIEIGIPNEKGRVNILKIHTQRMNHCGLLHSDVNLEQIASMTVGWTGAELASAVNSALSHAIVRADPNMLGQVNKKQIRVKQADFLHGVRVSIHDK</sequence>
<evidence type="ECO:0000256" key="7">
    <source>
        <dbReference type="RuleBase" id="RU367045"/>
    </source>
</evidence>
<dbReference type="Pfam" id="PF17862">
    <property type="entry name" value="AAA_lid_3"/>
    <property type="match status" value="1"/>
</dbReference>
<organism evidence="10 11">
    <name type="scientific">Jatropha curcas</name>
    <name type="common">Barbados nut</name>
    <dbReference type="NCBI Taxonomy" id="180498"/>
    <lineage>
        <taxon>Eukaryota</taxon>
        <taxon>Viridiplantae</taxon>
        <taxon>Streptophyta</taxon>
        <taxon>Embryophyta</taxon>
        <taxon>Tracheophyta</taxon>
        <taxon>Spermatophyta</taxon>
        <taxon>Magnoliopsida</taxon>
        <taxon>eudicotyledons</taxon>
        <taxon>Gunneridae</taxon>
        <taxon>Pentapetalae</taxon>
        <taxon>rosids</taxon>
        <taxon>fabids</taxon>
        <taxon>Malpighiales</taxon>
        <taxon>Euphorbiaceae</taxon>
        <taxon>Crotonoideae</taxon>
        <taxon>Jatropheae</taxon>
        <taxon>Jatropha</taxon>
    </lineage>
</organism>
<keyword evidence="7" id="KW-0931">ER-Golgi transport</keyword>
<evidence type="ECO:0000256" key="4">
    <source>
        <dbReference type="ARBA" id="ARBA00022840"/>
    </source>
</evidence>
<dbReference type="EMBL" id="KK914277">
    <property type="protein sequence ID" value="KDP43222.1"/>
    <property type="molecule type" value="Genomic_DNA"/>
</dbReference>
<comment type="catalytic activity">
    <reaction evidence="7">
        <text>ATP + H2O = ADP + phosphate + H(+)</text>
        <dbReference type="Rhea" id="RHEA:13065"/>
        <dbReference type="ChEBI" id="CHEBI:15377"/>
        <dbReference type="ChEBI" id="CHEBI:15378"/>
        <dbReference type="ChEBI" id="CHEBI:30616"/>
        <dbReference type="ChEBI" id="CHEBI:43474"/>
        <dbReference type="ChEBI" id="CHEBI:456216"/>
        <dbReference type="EC" id="3.6.4.6"/>
    </reaction>
</comment>
<dbReference type="OrthoDB" id="1301122at2759"/>
<comment type="cofactor">
    <cofactor evidence="7">
        <name>Mg(2+)</name>
        <dbReference type="ChEBI" id="CHEBI:18420"/>
    </cofactor>
    <text evidence="7">Binds 1 Mg(2+) ion per subunit.</text>
</comment>
<dbReference type="Gene3D" id="1.10.8.60">
    <property type="match status" value="1"/>
</dbReference>
<evidence type="ECO:0000256" key="1">
    <source>
        <dbReference type="ARBA" id="ARBA00006914"/>
    </source>
</evidence>
<proteinExistence type="inferred from homology"/>
<dbReference type="InterPro" id="IPR003959">
    <property type="entry name" value="ATPase_AAA_core"/>
</dbReference>
<evidence type="ECO:0000313" key="10">
    <source>
        <dbReference type="EMBL" id="KDP43222.1"/>
    </source>
</evidence>
<dbReference type="GO" id="GO:0043001">
    <property type="term" value="P:Golgi to plasma membrane protein transport"/>
    <property type="evidence" value="ECO:0007669"/>
    <property type="project" value="TreeGrafter"/>
</dbReference>
<dbReference type="GO" id="GO:0046872">
    <property type="term" value="F:metal ion binding"/>
    <property type="evidence" value="ECO:0007669"/>
    <property type="project" value="UniProtKB-UniRule"/>
</dbReference>
<dbReference type="PANTHER" id="PTHR23078:SF3">
    <property type="entry name" value="VESICLE-FUSING ATPASE"/>
    <property type="match status" value="1"/>
</dbReference>
<keyword evidence="7" id="KW-0378">Hydrolase</keyword>
<comment type="subcellular location">
    <subcellularLocation>
        <location evidence="7">Cytoplasm</location>
    </subcellularLocation>
</comment>
<dbReference type="Gene3D" id="3.40.50.300">
    <property type="entry name" value="P-loop containing nucleotide triphosphate hydrolases"/>
    <property type="match status" value="1"/>
</dbReference>
<comment type="similarity">
    <text evidence="1 6">Belongs to the AAA ATPase family.</text>
</comment>
<dbReference type="InterPro" id="IPR027417">
    <property type="entry name" value="P-loop_NTPase"/>
</dbReference>
<dbReference type="EC" id="3.6.4.6" evidence="7"/>
<dbReference type="SUPFAM" id="SSF52540">
    <property type="entry name" value="P-loop containing nucleoside triphosphate hydrolases"/>
    <property type="match status" value="1"/>
</dbReference>
<dbReference type="PANTHER" id="PTHR23078">
    <property type="entry name" value="VESICULAR-FUSION PROTEIN NSF"/>
    <property type="match status" value="1"/>
</dbReference>
<keyword evidence="7" id="KW-0479">Metal-binding</keyword>
<keyword evidence="2 7" id="KW-0813">Transport</keyword>
<reference evidence="10 11" key="1">
    <citation type="journal article" date="2014" name="PLoS ONE">
        <title>Global Analysis of Gene Expression Profiles in Physic Nut (Jatropha curcas L.) Seedlings Exposed to Salt Stress.</title>
        <authorList>
            <person name="Zhang L."/>
            <person name="Zhang C."/>
            <person name="Wu P."/>
            <person name="Chen Y."/>
            <person name="Li M."/>
            <person name="Jiang H."/>
            <person name="Wu G."/>
        </authorList>
    </citation>
    <scope>NUCLEOTIDE SEQUENCE [LARGE SCALE GENOMIC DNA]</scope>
    <source>
        <strain evidence="11">cv. GZQX0401</strain>
        <tissue evidence="10">Young leaves</tissue>
    </source>
</reference>
<accession>A0A067L4B4</accession>
<dbReference type="AlphaFoldDB" id="A0A067L4B4"/>
<keyword evidence="7" id="KW-0963">Cytoplasm</keyword>
<dbReference type="GO" id="GO:0005795">
    <property type="term" value="C:Golgi stack"/>
    <property type="evidence" value="ECO:0007669"/>
    <property type="project" value="TreeGrafter"/>
</dbReference>
<dbReference type="Pfam" id="PF00004">
    <property type="entry name" value="AAA"/>
    <property type="match status" value="1"/>
</dbReference>
<dbReference type="Proteomes" id="UP000027138">
    <property type="component" value="Unassembled WGS sequence"/>
</dbReference>
<evidence type="ECO:0000256" key="2">
    <source>
        <dbReference type="ARBA" id="ARBA00022448"/>
    </source>
</evidence>
<evidence type="ECO:0000259" key="8">
    <source>
        <dbReference type="Pfam" id="PF00004"/>
    </source>
</evidence>
<keyword evidence="11" id="KW-1185">Reference proteome</keyword>
<dbReference type="GO" id="GO:0006891">
    <property type="term" value="P:intra-Golgi vesicle-mediated transport"/>
    <property type="evidence" value="ECO:0007669"/>
    <property type="project" value="TreeGrafter"/>
</dbReference>
<dbReference type="GO" id="GO:0005524">
    <property type="term" value="F:ATP binding"/>
    <property type="evidence" value="ECO:0007669"/>
    <property type="project" value="UniProtKB-UniRule"/>
</dbReference>
<name>A0A067L4B4_JATCU</name>
<comment type="function">
    <text evidence="7">Required for vesicle-mediated transport. Catalyzes the fusion of transport vesicles within the Golgi cisternae. Is also required for transport from the endoplasmic reticulum to the Golgi stack. Seems to function as a fusion protein required for the delivery of cargo proteins to all compartments of the Golgi stack independent of vesicle origin.</text>
</comment>
<dbReference type="GO" id="GO:0016887">
    <property type="term" value="F:ATP hydrolysis activity"/>
    <property type="evidence" value="ECO:0007669"/>
    <property type="project" value="InterPro"/>
</dbReference>
<evidence type="ECO:0000259" key="9">
    <source>
        <dbReference type="Pfam" id="PF17862"/>
    </source>
</evidence>
<keyword evidence="3 6" id="KW-0547">Nucleotide-binding</keyword>
<dbReference type="STRING" id="180498.A0A067L4B4"/>
<dbReference type="PROSITE" id="PS00674">
    <property type="entry name" value="AAA"/>
    <property type="match status" value="1"/>
</dbReference>
<evidence type="ECO:0000256" key="5">
    <source>
        <dbReference type="ARBA" id="ARBA00022927"/>
    </source>
</evidence>
<evidence type="ECO:0000256" key="6">
    <source>
        <dbReference type="RuleBase" id="RU003651"/>
    </source>
</evidence>
<evidence type="ECO:0000256" key="3">
    <source>
        <dbReference type="ARBA" id="ARBA00022741"/>
    </source>
</evidence>
<dbReference type="InterPro" id="IPR041569">
    <property type="entry name" value="AAA_lid_3"/>
</dbReference>
<feature type="domain" description="AAA ATPase AAA+ lid" evidence="9">
    <location>
        <begin position="127"/>
        <end position="160"/>
    </location>
</feature>
<gene>
    <name evidence="10" type="ORF">JCGZ_22774</name>
</gene>
<keyword evidence="5 7" id="KW-0653">Protein transport</keyword>
<dbReference type="GO" id="GO:0035494">
    <property type="term" value="P:SNARE complex disassembly"/>
    <property type="evidence" value="ECO:0007669"/>
    <property type="project" value="InterPro"/>
</dbReference>
<dbReference type="InterPro" id="IPR003960">
    <property type="entry name" value="ATPase_AAA_CS"/>
</dbReference>
<keyword evidence="4 6" id="KW-0067">ATP-binding</keyword>
<keyword evidence="7" id="KW-0460">Magnesium</keyword>
<evidence type="ECO:0000313" key="11">
    <source>
        <dbReference type="Proteomes" id="UP000027138"/>
    </source>
</evidence>
<feature type="domain" description="ATPase AAA-type core" evidence="8">
    <location>
        <begin position="2"/>
        <end position="100"/>
    </location>
</feature>